<accession>A0ABT5EC74</accession>
<feature type="signal peptide" evidence="2">
    <location>
        <begin position="1"/>
        <end position="24"/>
    </location>
</feature>
<keyword evidence="2" id="KW-0732">Signal</keyword>
<protein>
    <submittedName>
        <fullName evidence="4">DUF2403 domain-containing lipoprotein</fullName>
    </submittedName>
</protein>
<gene>
    <name evidence="4" type="ORF">POL25_41710</name>
</gene>
<dbReference type="RefSeq" id="WP_272092014.1">
    <property type="nucleotide sequence ID" value="NZ_JAQNDL010000005.1"/>
</dbReference>
<dbReference type="Proteomes" id="UP001221686">
    <property type="component" value="Unassembled WGS sequence"/>
</dbReference>
<feature type="domain" description="Cell wall protein YJL171C/Tos1 N-terminal" evidence="3">
    <location>
        <begin position="113"/>
        <end position="180"/>
    </location>
</feature>
<dbReference type="Pfam" id="PF10290">
    <property type="entry name" value="YJL171C_Tos1_N"/>
    <property type="match status" value="1"/>
</dbReference>
<organism evidence="4 5">
    <name type="scientific">Nannocystis bainbridge</name>
    <dbReference type="NCBI Taxonomy" id="2995303"/>
    <lineage>
        <taxon>Bacteria</taxon>
        <taxon>Pseudomonadati</taxon>
        <taxon>Myxococcota</taxon>
        <taxon>Polyangia</taxon>
        <taxon>Nannocystales</taxon>
        <taxon>Nannocystaceae</taxon>
        <taxon>Nannocystis</taxon>
    </lineage>
</organism>
<comment type="caution">
    <text evidence="4">The sequence shown here is derived from an EMBL/GenBank/DDBJ whole genome shotgun (WGS) entry which is preliminary data.</text>
</comment>
<reference evidence="4 5" key="1">
    <citation type="submission" date="2022-11" db="EMBL/GenBank/DDBJ databases">
        <title>Minimal conservation of predation-associated metabolite biosynthetic gene clusters underscores biosynthetic potential of Myxococcota including descriptions for ten novel species: Archangium lansinium sp. nov., Myxococcus landrumus sp. nov., Nannocystis bai.</title>
        <authorList>
            <person name="Ahearne A."/>
            <person name="Stevens C."/>
            <person name="Dowd S."/>
        </authorList>
    </citation>
    <scope>NUCLEOTIDE SEQUENCE [LARGE SCALE GENOMIC DNA]</scope>
    <source>
        <strain evidence="4 5">BB15-2</strain>
    </source>
</reference>
<proteinExistence type="predicted"/>
<feature type="region of interest" description="Disordered" evidence="1">
    <location>
        <begin position="23"/>
        <end position="113"/>
    </location>
</feature>
<keyword evidence="5" id="KW-1185">Reference proteome</keyword>
<evidence type="ECO:0000256" key="2">
    <source>
        <dbReference type="SAM" id="SignalP"/>
    </source>
</evidence>
<feature type="compositionally biased region" description="Low complexity" evidence="1">
    <location>
        <begin position="51"/>
        <end position="61"/>
    </location>
</feature>
<sequence length="460" mass="47409">MRRTGSIHASVALAWMVACTPGGAEQPTDGAGPTGAGPTSDGPTGAGPSTGGEPPTSTSGSVDPTGGADPTGSDSSGGPKPDAGNDPTGGGDGLGPAEFDTDELDAPSHGGTITFQQIGAPGWYPSRRDPAVGPCDAYQSDTCCLAQQQVDGDGLTPWDEDLILTLRGPLQLKQFAVYQPEGADQWALASSWDERRPGDGQGVAFKGNETEMTGFDGIVGTECLVNVSTATPFACGAGSEPFCPGSQDGDWDGWAGSKLFVLLARMPDADAVGEPCSDDMAGNWYNAPWIGLSLGELVRAGSFSNCQCYAKNPDEWYLGDGCGQFNVWEVVNDNNQYQNFGVFSTNFFGYAGYVGEGPCGDGCDASQLGPEVDLIDKGENVEAAAGAVATPNQGPGVAFRRPIDGYRYFIVLMDTASRTVQLAIVHPEQVPPALAPLLPGLPGAVSQATIGEALGLRLPN</sequence>
<name>A0ABT5EC74_9BACT</name>
<dbReference type="PROSITE" id="PS51257">
    <property type="entry name" value="PROKAR_LIPOPROTEIN"/>
    <property type="match status" value="1"/>
</dbReference>
<evidence type="ECO:0000256" key="1">
    <source>
        <dbReference type="SAM" id="MobiDB-lite"/>
    </source>
</evidence>
<feature type="compositionally biased region" description="Low complexity" evidence="1">
    <location>
        <begin position="27"/>
        <end position="43"/>
    </location>
</feature>
<dbReference type="EMBL" id="JAQNDL010000005">
    <property type="protein sequence ID" value="MDC0723472.1"/>
    <property type="molecule type" value="Genomic_DNA"/>
</dbReference>
<feature type="chain" id="PRO_5046154655" evidence="2">
    <location>
        <begin position="25"/>
        <end position="460"/>
    </location>
</feature>
<dbReference type="InterPro" id="IPR018807">
    <property type="entry name" value="YJL171C/Tos1_N"/>
</dbReference>
<evidence type="ECO:0000313" key="5">
    <source>
        <dbReference type="Proteomes" id="UP001221686"/>
    </source>
</evidence>
<keyword evidence="4" id="KW-0449">Lipoprotein</keyword>
<evidence type="ECO:0000313" key="4">
    <source>
        <dbReference type="EMBL" id="MDC0723472.1"/>
    </source>
</evidence>
<evidence type="ECO:0000259" key="3">
    <source>
        <dbReference type="Pfam" id="PF10290"/>
    </source>
</evidence>